<gene>
    <name evidence="1" type="ORF">METZ01_LOCUS395543</name>
</gene>
<accession>A0A382V871</accession>
<name>A0A382V871_9ZZZZ</name>
<reference evidence="1" key="1">
    <citation type="submission" date="2018-05" db="EMBL/GenBank/DDBJ databases">
        <authorList>
            <person name="Lanie J.A."/>
            <person name="Ng W.-L."/>
            <person name="Kazmierczak K.M."/>
            <person name="Andrzejewski T.M."/>
            <person name="Davidsen T.M."/>
            <person name="Wayne K.J."/>
            <person name="Tettelin H."/>
            <person name="Glass J.I."/>
            <person name="Rusch D."/>
            <person name="Podicherti R."/>
            <person name="Tsui H.-C.T."/>
            <person name="Winkler M.E."/>
        </authorList>
    </citation>
    <scope>NUCLEOTIDE SEQUENCE</scope>
</reference>
<protein>
    <submittedName>
        <fullName evidence="1">Uncharacterized protein</fullName>
    </submittedName>
</protein>
<dbReference type="AlphaFoldDB" id="A0A382V871"/>
<organism evidence="1">
    <name type="scientific">marine metagenome</name>
    <dbReference type="NCBI Taxonomy" id="408172"/>
    <lineage>
        <taxon>unclassified sequences</taxon>
        <taxon>metagenomes</taxon>
        <taxon>ecological metagenomes</taxon>
    </lineage>
</organism>
<evidence type="ECO:0000313" key="1">
    <source>
        <dbReference type="EMBL" id="SVD42689.1"/>
    </source>
</evidence>
<feature type="non-terminal residue" evidence="1">
    <location>
        <position position="65"/>
    </location>
</feature>
<sequence length="65" mass="7586">MNVIIKIAWALTLFGCFTLIPTVLSQELSPEQQEVWQFIENCQEAIATEDEKAFDCFHDEFIGWF</sequence>
<proteinExistence type="predicted"/>
<dbReference type="EMBL" id="UINC01149927">
    <property type="protein sequence ID" value="SVD42689.1"/>
    <property type="molecule type" value="Genomic_DNA"/>
</dbReference>